<dbReference type="EMBL" id="NBSH01000013">
    <property type="protein sequence ID" value="ORX34646.1"/>
    <property type="molecule type" value="Genomic_DNA"/>
</dbReference>
<dbReference type="GeneID" id="33558524"/>
<dbReference type="InterPro" id="IPR001680">
    <property type="entry name" value="WD40_rpt"/>
</dbReference>
<sequence length="396" mass="43136">MTRTSHRAHPTTSFPVYCLDWADDQTLLMGGGGGASRSGIENKLKACKVSKDGRNVKYTTELRLSSEEDAPMTMAVDRKSGQLVTGINSAEASVKAGSNEHCRVYSYQDEFALVRGRKTIEAEWSDDYPYQKITCLSPSFEFVAVGTTTNSGTEGQVAILRFPELEPVHVLRPDGELVDVDWGGADGDWLAITTTSALLLYRVKEGEKSDRKFELKQTISPPSLDANPVIYRSARFSQDSILHAILNVSKVKNRGAPKKSFVVNYGLAPLPEDGKGKEKATDLDQWDIITRREVASKQITVFDVSGNGKLLAYGCADLSVGILDAKTLSPLLKILHAHSFPPTALRFNPSATLLVSASADHTIRAIVVPASFDGLSMTVILLVALLTLILALLLRR</sequence>
<dbReference type="SUPFAM" id="SSF50978">
    <property type="entry name" value="WD40 repeat-like"/>
    <property type="match status" value="1"/>
</dbReference>
<dbReference type="PANTHER" id="PTHR23284">
    <property type="entry name" value="PROLACTIN REGULATORY ELEMENT BINDING PROTEIN"/>
    <property type="match status" value="1"/>
</dbReference>
<keyword evidence="9 12" id="KW-1133">Transmembrane helix</keyword>
<comment type="subcellular location">
    <subcellularLocation>
        <location evidence="1">Endoplasmic reticulum membrane</location>
        <topology evidence="1">Single-pass type II membrane protein</topology>
    </subcellularLocation>
</comment>
<dbReference type="InParanoid" id="A0A1Y1UAV9"/>
<dbReference type="InterPro" id="IPR015943">
    <property type="entry name" value="WD40/YVTN_repeat-like_dom_sf"/>
</dbReference>
<dbReference type="AlphaFoldDB" id="A0A1Y1UAV9"/>
<organism evidence="13 14">
    <name type="scientific">Kockovaella imperatae</name>
    <dbReference type="NCBI Taxonomy" id="4999"/>
    <lineage>
        <taxon>Eukaryota</taxon>
        <taxon>Fungi</taxon>
        <taxon>Dikarya</taxon>
        <taxon>Basidiomycota</taxon>
        <taxon>Agaricomycotina</taxon>
        <taxon>Tremellomycetes</taxon>
        <taxon>Tremellales</taxon>
        <taxon>Cuniculitremaceae</taxon>
        <taxon>Kockovaella</taxon>
    </lineage>
</organism>
<evidence type="ECO:0000256" key="6">
    <source>
        <dbReference type="ARBA" id="ARBA00022824"/>
    </source>
</evidence>
<evidence type="ECO:0000256" key="5">
    <source>
        <dbReference type="ARBA" id="ARBA00022737"/>
    </source>
</evidence>
<keyword evidence="6" id="KW-0256">Endoplasmic reticulum</keyword>
<gene>
    <name evidence="13" type="ORF">BD324DRAFT_634332</name>
</gene>
<dbReference type="STRING" id="4999.A0A1Y1UAV9"/>
<dbReference type="Gene3D" id="2.130.10.10">
    <property type="entry name" value="YVTN repeat-like/Quinoprotein amine dehydrogenase"/>
    <property type="match status" value="1"/>
</dbReference>
<keyword evidence="14" id="KW-1185">Reference proteome</keyword>
<keyword evidence="2" id="KW-0813">Transport</keyword>
<dbReference type="SMART" id="SM00320">
    <property type="entry name" value="WD40"/>
    <property type="match status" value="2"/>
</dbReference>
<keyword evidence="7" id="KW-0931">ER-Golgi transport</keyword>
<dbReference type="OrthoDB" id="2013972at2759"/>
<dbReference type="GO" id="GO:0006888">
    <property type="term" value="P:endoplasmic reticulum to Golgi vesicle-mediated transport"/>
    <property type="evidence" value="ECO:0007669"/>
    <property type="project" value="TreeGrafter"/>
</dbReference>
<protein>
    <submittedName>
        <fullName evidence="13">WD40-repeat-containing domain protein</fullName>
    </submittedName>
</protein>
<dbReference type="GO" id="GO:0003400">
    <property type="term" value="P:regulation of COPII vesicle coating"/>
    <property type="evidence" value="ECO:0007669"/>
    <property type="project" value="TreeGrafter"/>
</dbReference>
<keyword evidence="3 11" id="KW-0853">WD repeat</keyword>
<evidence type="ECO:0000256" key="4">
    <source>
        <dbReference type="ARBA" id="ARBA00022692"/>
    </source>
</evidence>
<feature type="transmembrane region" description="Helical" evidence="12">
    <location>
        <begin position="374"/>
        <end position="394"/>
    </location>
</feature>
<keyword evidence="8" id="KW-0653">Protein transport</keyword>
<comment type="caution">
    <text evidence="13">The sequence shown here is derived from an EMBL/GenBank/DDBJ whole genome shotgun (WGS) entry which is preliminary data.</text>
</comment>
<dbReference type="FunCoup" id="A0A1Y1UAV9">
    <property type="interactions" value="68"/>
</dbReference>
<evidence type="ECO:0000256" key="10">
    <source>
        <dbReference type="ARBA" id="ARBA00023136"/>
    </source>
</evidence>
<evidence type="ECO:0000256" key="3">
    <source>
        <dbReference type="ARBA" id="ARBA00022574"/>
    </source>
</evidence>
<reference evidence="13 14" key="1">
    <citation type="submission" date="2017-03" db="EMBL/GenBank/DDBJ databases">
        <title>Widespread Adenine N6-methylation of Active Genes in Fungi.</title>
        <authorList>
            <consortium name="DOE Joint Genome Institute"/>
            <person name="Mondo S.J."/>
            <person name="Dannebaum R.O."/>
            <person name="Kuo R.C."/>
            <person name="Louie K.B."/>
            <person name="Bewick A.J."/>
            <person name="Labutti K."/>
            <person name="Haridas S."/>
            <person name="Kuo A."/>
            <person name="Salamov A."/>
            <person name="Ahrendt S.R."/>
            <person name="Lau R."/>
            <person name="Bowen B.P."/>
            <person name="Lipzen A."/>
            <person name="Sullivan W."/>
            <person name="Andreopoulos W.B."/>
            <person name="Clum A."/>
            <person name="Lindquist E."/>
            <person name="Daum C."/>
            <person name="Northen T.R."/>
            <person name="Ramamoorthy G."/>
            <person name="Schmitz R.J."/>
            <person name="Gryganskyi A."/>
            <person name="Culley D."/>
            <person name="Magnuson J."/>
            <person name="James T.Y."/>
            <person name="O'Malley M.A."/>
            <person name="Stajich J.E."/>
            <person name="Spatafora J.W."/>
            <person name="Visel A."/>
            <person name="Grigoriev I.V."/>
        </authorList>
    </citation>
    <scope>NUCLEOTIDE SEQUENCE [LARGE SCALE GENOMIC DNA]</scope>
    <source>
        <strain evidence="13 14">NRRL Y-17943</strain>
    </source>
</reference>
<keyword evidence="5" id="KW-0677">Repeat</keyword>
<evidence type="ECO:0000256" key="11">
    <source>
        <dbReference type="PROSITE-ProRule" id="PRU00221"/>
    </source>
</evidence>
<dbReference type="PANTHER" id="PTHR23284:SF0">
    <property type="entry name" value="PROLACTIN REGULATORY ELEMENT-BINDING PROTEIN"/>
    <property type="match status" value="1"/>
</dbReference>
<dbReference type="RefSeq" id="XP_021868888.1">
    <property type="nucleotide sequence ID" value="XM_022016715.1"/>
</dbReference>
<dbReference type="InterPro" id="IPR036322">
    <property type="entry name" value="WD40_repeat_dom_sf"/>
</dbReference>
<evidence type="ECO:0000256" key="9">
    <source>
        <dbReference type="ARBA" id="ARBA00022989"/>
    </source>
</evidence>
<dbReference type="PROSITE" id="PS50082">
    <property type="entry name" value="WD_REPEATS_2"/>
    <property type="match status" value="1"/>
</dbReference>
<dbReference type="GO" id="GO:0005085">
    <property type="term" value="F:guanyl-nucleotide exchange factor activity"/>
    <property type="evidence" value="ECO:0007669"/>
    <property type="project" value="InterPro"/>
</dbReference>
<dbReference type="InterPro" id="IPR045260">
    <property type="entry name" value="Sec12-like"/>
</dbReference>
<evidence type="ECO:0000256" key="1">
    <source>
        <dbReference type="ARBA" id="ARBA00004648"/>
    </source>
</evidence>
<evidence type="ECO:0000256" key="12">
    <source>
        <dbReference type="SAM" id="Phobius"/>
    </source>
</evidence>
<proteinExistence type="predicted"/>
<dbReference type="GO" id="GO:0005789">
    <property type="term" value="C:endoplasmic reticulum membrane"/>
    <property type="evidence" value="ECO:0007669"/>
    <property type="project" value="UniProtKB-SubCell"/>
</dbReference>
<dbReference type="Proteomes" id="UP000193218">
    <property type="component" value="Unassembled WGS sequence"/>
</dbReference>
<accession>A0A1Y1UAV9</accession>
<keyword evidence="4 12" id="KW-0812">Transmembrane</keyword>
<evidence type="ECO:0000256" key="7">
    <source>
        <dbReference type="ARBA" id="ARBA00022892"/>
    </source>
</evidence>
<evidence type="ECO:0000256" key="8">
    <source>
        <dbReference type="ARBA" id="ARBA00022927"/>
    </source>
</evidence>
<evidence type="ECO:0000256" key="2">
    <source>
        <dbReference type="ARBA" id="ARBA00022448"/>
    </source>
</evidence>
<name>A0A1Y1UAV9_9TREE</name>
<dbReference type="GO" id="GO:0015031">
    <property type="term" value="P:protein transport"/>
    <property type="evidence" value="ECO:0007669"/>
    <property type="project" value="UniProtKB-KW"/>
</dbReference>
<evidence type="ECO:0000313" key="14">
    <source>
        <dbReference type="Proteomes" id="UP000193218"/>
    </source>
</evidence>
<keyword evidence="10 12" id="KW-0472">Membrane</keyword>
<dbReference type="Pfam" id="PF00400">
    <property type="entry name" value="WD40"/>
    <property type="match status" value="1"/>
</dbReference>
<feature type="repeat" description="WD" evidence="11">
    <location>
        <begin position="335"/>
        <end position="364"/>
    </location>
</feature>
<evidence type="ECO:0000313" key="13">
    <source>
        <dbReference type="EMBL" id="ORX34646.1"/>
    </source>
</evidence>